<comment type="function">
    <text evidence="7">Zinc metalloprotease. Provoques deadhesion of endothelial cells from cell cultures, and also degradation of fibronectin, fibrinogen and gelatin in vitro. Its role in the venom is not fully understood but it might act as a spreading factor that facilitates diffusion of other venom toxins. Alternatively, it might be involved in the proteolytic processing of other venom toxins or it might play a role in extra-oral digestion of prey.</text>
</comment>
<feature type="signal peptide" evidence="9">
    <location>
        <begin position="1"/>
        <end position="22"/>
    </location>
</feature>
<dbReference type="GO" id="GO:0004222">
    <property type="term" value="F:metalloendopeptidase activity"/>
    <property type="evidence" value="ECO:0007669"/>
    <property type="project" value="UniProtKB-UniRule"/>
</dbReference>
<dbReference type="Gene3D" id="3.40.390.10">
    <property type="entry name" value="Collagenase (Catalytic Domain)"/>
    <property type="match status" value="1"/>
</dbReference>
<keyword evidence="12" id="KW-1185">Reference proteome</keyword>
<dbReference type="KEGG" id="tut:112539794"/>
<evidence type="ECO:0000313" key="12">
    <source>
        <dbReference type="Proteomes" id="UP000015104"/>
    </source>
</evidence>
<dbReference type="OMA" id="IISHEMM"/>
<dbReference type="OrthoDB" id="291007at2759"/>
<dbReference type="CDD" id="cd04280">
    <property type="entry name" value="ZnMc_astacin_like"/>
    <property type="match status" value="1"/>
</dbReference>
<dbReference type="EMBL" id="CAEY01001857">
    <property type="status" value="NOT_ANNOTATED_CDS"/>
    <property type="molecule type" value="Genomic_DNA"/>
</dbReference>
<evidence type="ECO:0000256" key="2">
    <source>
        <dbReference type="ARBA" id="ARBA00022670"/>
    </source>
</evidence>
<feature type="chain" id="PRO_5005147126" description="Metalloendopeptidase" evidence="9">
    <location>
        <begin position="23"/>
        <end position="295"/>
    </location>
</feature>
<dbReference type="eggNOG" id="KOG3714">
    <property type="taxonomic scope" value="Eukaryota"/>
</dbReference>
<dbReference type="AlphaFoldDB" id="T1L6F8"/>
<keyword evidence="9" id="KW-0732">Signal</keyword>
<dbReference type="PRINTS" id="PR00480">
    <property type="entry name" value="ASTACIN"/>
</dbReference>
<feature type="binding site" evidence="8">
    <location>
        <position position="173"/>
    </location>
    <ligand>
        <name>Zn(2+)</name>
        <dbReference type="ChEBI" id="CHEBI:29105"/>
        <note>catalytic</note>
    </ligand>
</feature>
<feature type="binding site" evidence="8">
    <location>
        <position position="169"/>
    </location>
    <ligand>
        <name>Zn(2+)</name>
        <dbReference type="ChEBI" id="CHEBI:29105"/>
        <note>catalytic</note>
    </ligand>
</feature>
<feature type="domain" description="Peptidase M12A" evidence="10">
    <location>
        <begin position="74"/>
        <end position="274"/>
    </location>
</feature>
<name>T1L6F8_TETUR</name>
<evidence type="ECO:0000256" key="5">
    <source>
        <dbReference type="ARBA" id="ARBA00022833"/>
    </source>
</evidence>
<keyword evidence="6 8" id="KW-0482">Metalloprotease</keyword>
<dbReference type="SMART" id="SM00235">
    <property type="entry name" value="ZnMc"/>
    <property type="match status" value="1"/>
</dbReference>
<dbReference type="EC" id="3.4.24.-" evidence="9"/>
<evidence type="ECO:0000256" key="4">
    <source>
        <dbReference type="ARBA" id="ARBA00022801"/>
    </source>
</evidence>
<feature type="binding site" evidence="8">
    <location>
        <position position="179"/>
    </location>
    <ligand>
        <name>Zn(2+)</name>
        <dbReference type="ChEBI" id="CHEBI:29105"/>
        <note>catalytic</note>
    </ligand>
</feature>
<dbReference type="GeneID" id="112539794"/>
<evidence type="ECO:0000256" key="7">
    <source>
        <dbReference type="ARBA" id="ARBA00025529"/>
    </source>
</evidence>
<dbReference type="InterPro" id="IPR024079">
    <property type="entry name" value="MetalloPept_cat_dom_sf"/>
</dbReference>
<evidence type="ECO:0000256" key="8">
    <source>
        <dbReference type="PROSITE-ProRule" id="PRU01211"/>
    </source>
</evidence>
<comment type="subunit">
    <text evidence="1">Monomer.</text>
</comment>
<dbReference type="PANTHER" id="PTHR10127:SF780">
    <property type="entry name" value="METALLOENDOPEPTIDASE"/>
    <property type="match status" value="1"/>
</dbReference>
<feature type="active site" evidence="8">
    <location>
        <position position="170"/>
    </location>
</feature>
<protein>
    <recommendedName>
        <fullName evidence="9">Metalloendopeptidase</fullName>
        <ecNumber evidence="9">3.4.24.-</ecNumber>
    </recommendedName>
</protein>
<organism evidence="11 12">
    <name type="scientific">Tetranychus urticae</name>
    <name type="common">Two-spotted spider mite</name>
    <dbReference type="NCBI Taxonomy" id="32264"/>
    <lineage>
        <taxon>Eukaryota</taxon>
        <taxon>Metazoa</taxon>
        <taxon>Ecdysozoa</taxon>
        <taxon>Arthropoda</taxon>
        <taxon>Chelicerata</taxon>
        <taxon>Arachnida</taxon>
        <taxon>Acari</taxon>
        <taxon>Acariformes</taxon>
        <taxon>Trombidiformes</taxon>
        <taxon>Prostigmata</taxon>
        <taxon>Eleutherengona</taxon>
        <taxon>Raphignathae</taxon>
        <taxon>Tetranychoidea</taxon>
        <taxon>Tetranychidae</taxon>
        <taxon>Tetranychus</taxon>
    </lineage>
</organism>
<evidence type="ECO:0000313" key="11">
    <source>
        <dbReference type="EnsemblMetazoa" id="tetur77g00050.1"/>
    </source>
</evidence>
<dbReference type="PANTHER" id="PTHR10127">
    <property type="entry name" value="DISCOIDIN, CUB, EGF, LAMININ , AND ZINC METALLOPROTEASE DOMAIN CONTAINING"/>
    <property type="match status" value="1"/>
</dbReference>
<dbReference type="InterPro" id="IPR006026">
    <property type="entry name" value="Peptidase_Metallo"/>
</dbReference>
<keyword evidence="3 8" id="KW-0479">Metal-binding</keyword>
<reference evidence="12" key="1">
    <citation type="submission" date="2011-08" db="EMBL/GenBank/DDBJ databases">
        <authorList>
            <person name="Rombauts S."/>
        </authorList>
    </citation>
    <scope>NUCLEOTIDE SEQUENCE</scope>
    <source>
        <strain evidence="12">London</strain>
    </source>
</reference>
<dbReference type="PROSITE" id="PS51864">
    <property type="entry name" value="ASTACIN"/>
    <property type="match status" value="1"/>
</dbReference>
<dbReference type="InterPro" id="IPR001506">
    <property type="entry name" value="Peptidase_M12A"/>
</dbReference>
<dbReference type="GO" id="GO:0006508">
    <property type="term" value="P:proteolysis"/>
    <property type="evidence" value="ECO:0007669"/>
    <property type="project" value="UniProtKB-KW"/>
</dbReference>
<dbReference type="HOGENOM" id="CLU_017286_2_1_1"/>
<dbReference type="EnsemblMetazoa" id="tetur77g00050.1">
    <property type="protein sequence ID" value="tetur77g00050.1"/>
    <property type="gene ID" value="tetur77g00050"/>
</dbReference>
<comment type="caution">
    <text evidence="8">Lacks conserved residue(s) required for the propagation of feature annotation.</text>
</comment>
<dbReference type="Proteomes" id="UP000015104">
    <property type="component" value="Unassembled WGS sequence"/>
</dbReference>
<keyword evidence="4 8" id="KW-0378">Hydrolase</keyword>
<evidence type="ECO:0000256" key="3">
    <source>
        <dbReference type="ARBA" id="ARBA00022723"/>
    </source>
</evidence>
<sequence>MNFFTVFHRILFFIILTGFSQSAPVGGNRKSLGMDDSTDLTEFIEKYKFEDYKIVLGDIMESISATASSLSFKNAIVDNQRLWNPKKAIPVAVQQSFPKEMKDEIETALNDIQNHTCLRFKNAEKDDNRTGVLVFIDGPGCSSFVGYQGGFQQIVMNSSACRCAGTAVHETMHALGFAHEQVRSDRDDYVEILTDNIIKEYIGNFEKLSPDQNRLLTAYDYDSIMHYPGDAFSKSSGLKTIQPKKKGVKLLNSCVKGKLSKLDIVKINKLYNCTSYLDGTKNPGKDVKPFVIRRT</sequence>
<dbReference type="Pfam" id="PF01400">
    <property type="entry name" value="Astacin"/>
    <property type="match status" value="1"/>
</dbReference>
<evidence type="ECO:0000256" key="6">
    <source>
        <dbReference type="ARBA" id="ARBA00023049"/>
    </source>
</evidence>
<dbReference type="SUPFAM" id="SSF55486">
    <property type="entry name" value="Metalloproteases ('zincins'), catalytic domain"/>
    <property type="match status" value="1"/>
</dbReference>
<keyword evidence="2 8" id="KW-0645">Protease</keyword>
<keyword evidence="5 8" id="KW-0862">Zinc</keyword>
<dbReference type="InterPro" id="IPR034035">
    <property type="entry name" value="Astacin-like_dom"/>
</dbReference>
<dbReference type="GO" id="GO:0008270">
    <property type="term" value="F:zinc ion binding"/>
    <property type="evidence" value="ECO:0007669"/>
    <property type="project" value="UniProtKB-UniRule"/>
</dbReference>
<evidence type="ECO:0000256" key="9">
    <source>
        <dbReference type="RuleBase" id="RU361183"/>
    </source>
</evidence>
<accession>T1L6F8</accession>
<evidence type="ECO:0000256" key="1">
    <source>
        <dbReference type="ARBA" id="ARBA00011245"/>
    </source>
</evidence>
<proteinExistence type="predicted"/>
<dbReference type="RefSeq" id="XP_025018343.1">
    <property type="nucleotide sequence ID" value="XM_025162575.1"/>
</dbReference>
<reference evidence="11" key="2">
    <citation type="submission" date="2015-06" db="UniProtKB">
        <authorList>
            <consortium name="EnsemblMetazoa"/>
        </authorList>
    </citation>
    <scope>IDENTIFICATION</scope>
</reference>
<comment type="cofactor">
    <cofactor evidence="8 9">
        <name>Zn(2+)</name>
        <dbReference type="ChEBI" id="CHEBI:29105"/>
    </cofactor>
    <text evidence="8 9">Binds 1 zinc ion per subunit.</text>
</comment>
<evidence type="ECO:0000259" key="10">
    <source>
        <dbReference type="PROSITE" id="PS51864"/>
    </source>
</evidence>